<feature type="compositionally biased region" description="Acidic residues" evidence="1">
    <location>
        <begin position="288"/>
        <end position="297"/>
    </location>
</feature>
<comment type="caution">
    <text evidence="2">The sequence shown here is derived from an EMBL/GenBank/DDBJ whole genome shotgun (WGS) entry which is preliminary data.</text>
</comment>
<dbReference type="Gene3D" id="3.30.386.10">
    <property type="entry name" value="Chitosanase, subunit A, domain 2"/>
    <property type="match status" value="1"/>
</dbReference>
<evidence type="ECO:0000313" key="3">
    <source>
        <dbReference type="Proteomes" id="UP001479436"/>
    </source>
</evidence>
<keyword evidence="3" id="KW-1185">Reference proteome</keyword>
<proteinExistence type="predicted"/>
<feature type="region of interest" description="Disordered" evidence="1">
    <location>
        <begin position="280"/>
        <end position="323"/>
    </location>
</feature>
<reference evidence="2 3" key="1">
    <citation type="submission" date="2023-04" db="EMBL/GenBank/DDBJ databases">
        <title>Genome of Basidiobolus ranarum AG-B5.</title>
        <authorList>
            <person name="Stajich J.E."/>
            <person name="Carter-House D."/>
            <person name="Gryganskyi A."/>
        </authorList>
    </citation>
    <scope>NUCLEOTIDE SEQUENCE [LARGE SCALE GENOMIC DNA]</scope>
    <source>
        <strain evidence="2 3">AG-B5</strain>
    </source>
</reference>
<dbReference type="InterPro" id="IPR023346">
    <property type="entry name" value="Lysozyme-like_dom_sf"/>
</dbReference>
<dbReference type="InterPro" id="IPR023099">
    <property type="entry name" value="Glyco_hydro_46_N"/>
</dbReference>
<accession>A0ABR2W6F2</accession>
<evidence type="ECO:0000313" key="2">
    <source>
        <dbReference type="EMBL" id="KAK9721633.1"/>
    </source>
</evidence>
<dbReference type="SUPFAM" id="SSF53955">
    <property type="entry name" value="Lysozyme-like"/>
    <property type="match status" value="1"/>
</dbReference>
<dbReference type="Proteomes" id="UP001479436">
    <property type="component" value="Unassembled WGS sequence"/>
</dbReference>
<feature type="compositionally biased region" description="Polar residues" evidence="1">
    <location>
        <begin position="306"/>
        <end position="323"/>
    </location>
</feature>
<organism evidence="2 3">
    <name type="scientific">Basidiobolus ranarum</name>
    <dbReference type="NCBI Taxonomy" id="34480"/>
    <lineage>
        <taxon>Eukaryota</taxon>
        <taxon>Fungi</taxon>
        <taxon>Fungi incertae sedis</taxon>
        <taxon>Zoopagomycota</taxon>
        <taxon>Entomophthoromycotina</taxon>
        <taxon>Basidiobolomycetes</taxon>
        <taxon>Basidiobolales</taxon>
        <taxon>Basidiobolaceae</taxon>
        <taxon>Basidiobolus</taxon>
    </lineage>
</organism>
<name>A0ABR2W6F2_9FUNG</name>
<dbReference type="InterPro" id="IPR000400">
    <property type="entry name" value="Glyco_hydro_46"/>
</dbReference>
<dbReference type="Gene3D" id="1.20.141.10">
    <property type="entry name" value="Chitosanase, subunit A, domain 1"/>
    <property type="match status" value="1"/>
</dbReference>
<protein>
    <recommendedName>
        <fullName evidence="4">Lysozyme-like protein</fullName>
    </recommendedName>
</protein>
<sequence>MDSGLSLPYCTGPYINSSMHCGVFDFTAAMKSCVPSKGFKHDVAPLSPDIKKIIMMISNVFEHSRTDFHYQSCRDLDDKRGYTCGFVGFTTSAGEALTVIQEYFKVKGEQSKVFEKFLPTLNEFSNMTLCHTEPKDVDLYGFTEAWKLAACDEKFRHIQVEVADQNILRPAIYLAGKAGIHSTLGRLIFYDTALQHGYENDDGISLRSIMRLAGRHTTEYDYLNHFLRIRRRLLCCFPDDVWPESANRVSDLMHILETENLDLEPPILLKSYHITIEGDEVTDKECSEPEDTEEEPQPSDWKTMWSHHQSNNTSPHSHNRFNP</sequence>
<evidence type="ECO:0008006" key="4">
    <source>
        <dbReference type="Google" id="ProtNLM"/>
    </source>
</evidence>
<dbReference type="Pfam" id="PF01374">
    <property type="entry name" value="Glyco_hydro_46"/>
    <property type="match status" value="1"/>
</dbReference>
<evidence type="ECO:0000256" key="1">
    <source>
        <dbReference type="SAM" id="MobiDB-lite"/>
    </source>
</evidence>
<dbReference type="EMBL" id="JASJQH010006973">
    <property type="protein sequence ID" value="KAK9721633.1"/>
    <property type="molecule type" value="Genomic_DNA"/>
</dbReference>
<gene>
    <name evidence="2" type="ORF">K7432_003261</name>
</gene>